<accession>A0A8J3PP84</accession>
<dbReference type="InterPro" id="IPR042001">
    <property type="entry name" value="Sortase_F"/>
</dbReference>
<dbReference type="GO" id="GO:0016787">
    <property type="term" value="F:hydrolase activity"/>
    <property type="evidence" value="ECO:0007669"/>
    <property type="project" value="UniProtKB-KW"/>
</dbReference>
<proteinExistence type="predicted"/>
<evidence type="ECO:0000313" key="3">
    <source>
        <dbReference type="Proteomes" id="UP000653674"/>
    </source>
</evidence>
<keyword evidence="1" id="KW-0378">Hydrolase</keyword>
<evidence type="ECO:0000256" key="1">
    <source>
        <dbReference type="ARBA" id="ARBA00022801"/>
    </source>
</evidence>
<evidence type="ECO:0000313" key="2">
    <source>
        <dbReference type="EMBL" id="GIG76787.1"/>
    </source>
</evidence>
<name>A0A8J3PP84_9ACTN</name>
<dbReference type="AlphaFoldDB" id="A0A8J3PP84"/>
<dbReference type="Proteomes" id="UP000653674">
    <property type="component" value="Unassembled WGS sequence"/>
</dbReference>
<dbReference type="NCBIfam" id="NF033748">
    <property type="entry name" value="class_F_sortase"/>
    <property type="match status" value="1"/>
</dbReference>
<dbReference type="SUPFAM" id="SSF63817">
    <property type="entry name" value="Sortase"/>
    <property type="match status" value="1"/>
</dbReference>
<sequence length="185" mass="20058">MTVPPTAPHVSAGQPTRVVLRGPRREALQPAALPRSVPVQVWIPAIDAASSLLPLQLNPDRTVQVPPLSNPMQAGWYALGPSPGEMGPSVILGHVDGHNEPGIFFRLHEIRPGDLVLVTRQDGTTAQFVVHHTEQVSKDHFPTEKVYGPTASPGLRLITCGGSFDWFSGNYRDNLIVFADFTTSE</sequence>
<dbReference type="InterPro" id="IPR023365">
    <property type="entry name" value="Sortase_dom-sf"/>
</dbReference>
<organism evidence="2 3">
    <name type="scientific">Planosporangium flavigriseum</name>
    <dbReference type="NCBI Taxonomy" id="373681"/>
    <lineage>
        <taxon>Bacteria</taxon>
        <taxon>Bacillati</taxon>
        <taxon>Actinomycetota</taxon>
        <taxon>Actinomycetes</taxon>
        <taxon>Micromonosporales</taxon>
        <taxon>Micromonosporaceae</taxon>
        <taxon>Planosporangium</taxon>
    </lineage>
</organism>
<dbReference type="Gene3D" id="2.40.260.10">
    <property type="entry name" value="Sortase"/>
    <property type="match status" value="1"/>
</dbReference>
<dbReference type="EMBL" id="BONU01000080">
    <property type="protein sequence ID" value="GIG76787.1"/>
    <property type="molecule type" value="Genomic_DNA"/>
</dbReference>
<keyword evidence="3" id="KW-1185">Reference proteome</keyword>
<gene>
    <name evidence="2" type="ORF">Pfl04_51910</name>
</gene>
<dbReference type="Pfam" id="PF04203">
    <property type="entry name" value="Sortase"/>
    <property type="match status" value="1"/>
</dbReference>
<protein>
    <recommendedName>
        <fullName evidence="4">Class F sortase</fullName>
    </recommendedName>
</protein>
<evidence type="ECO:0008006" key="4">
    <source>
        <dbReference type="Google" id="ProtNLM"/>
    </source>
</evidence>
<reference evidence="2" key="1">
    <citation type="submission" date="2021-01" db="EMBL/GenBank/DDBJ databases">
        <title>Whole genome shotgun sequence of Planosporangium flavigriseum NBRC 105377.</title>
        <authorList>
            <person name="Komaki H."/>
            <person name="Tamura T."/>
        </authorList>
    </citation>
    <scope>NUCLEOTIDE SEQUENCE</scope>
    <source>
        <strain evidence="2">NBRC 105377</strain>
    </source>
</reference>
<dbReference type="CDD" id="cd05829">
    <property type="entry name" value="Sortase_F"/>
    <property type="match status" value="1"/>
</dbReference>
<comment type="caution">
    <text evidence="2">The sequence shown here is derived from an EMBL/GenBank/DDBJ whole genome shotgun (WGS) entry which is preliminary data.</text>
</comment>
<dbReference type="InterPro" id="IPR005754">
    <property type="entry name" value="Sortase"/>
</dbReference>